<dbReference type="EMBL" id="RBXO01000001">
    <property type="protein sequence ID" value="RKT53939.1"/>
    <property type="molecule type" value="Genomic_DNA"/>
</dbReference>
<dbReference type="AlphaFoldDB" id="A0A495VXF6"/>
<dbReference type="CDD" id="cd00317">
    <property type="entry name" value="cyclophilin"/>
    <property type="match status" value="1"/>
</dbReference>
<evidence type="ECO:0000313" key="5">
    <source>
        <dbReference type="EMBL" id="RKT53939.1"/>
    </source>
</evidence>
<evidence type="ECO:0000313" key="6">
    <source>
        <dbReference type="Proteomes" id="UP000282084"/>
    </source>
</evidence>
<evidence type="ECO:0000256" key="3">
    <source>
        <dbReference type="SAM" id="SignalP"/>
    </source>
</evidence>
<organism evidence="5 6">
    <name type="scientific">Saccharothrix australiensis</name>
    <dbReference type="NCBI Taxonomy" id="2072"/>
    <lineage>
        <taxon>Bacteria</taxon>
        <taxon>Bacillati</taxon>
        <taxon>Actinomycetota</taxon>
        <taxon>Actinomycetes</taxon>
        <taxon>Pseudonocardiales</taxon>
        <taxon>Pseudonocardiaceae</taxon>
        <taxon>Saccharothrix</taxon>
    </lineage>
</organism>
<dbReference type="PROSITE" id="PS50072">
    <property type="entry name" value="CSA_PPIASE_2"/>
    <property type="match status" value="1"/>
</dbReference>
<reference evidence="5 6" key="1">
    <citation type="submission" date="2018-10" db="EMBL/GenBank/DDBJ databases">
        <title>Sequencing the genomes of 1000 actinobacteria strains.</title>
        <authorList>
            <person name="Klenk H.-P."/>
        </authorList>
    </citation>
    <scope>NUCLEOTIDE SEQUENCE [LARGE SCALE GENOMIC DNA]</scope>
    <source>
        <strain evidence="5 6">DSM 43800</strain>
    </source>
</reference>
<proteinExistence type="predicted"/>
<dbReference type="RefSeq" id="WP_121004899.1">
    <property type="nucleotide sequence ID" value="NZ_RBXO01000001.1"/>
</dbReference>
<gene>
    <name evidence="5" type="ORF">C8E97_2527</name>
</gene>
<dbReference type="OrthoDB" id="5507614at2"/>
<dbReference type="InterPro" id="IPR029000">
    <property type="entry name" value="Cyclophilin-like_dom_sf"/>
</dbReference>
<accession>A0A495VXF6</accession>
<dbReference type="InterPro" id="IPR044666">
    <property type="entry name" value="Cyclophilin_A-like"/>
</dbReference>
<feature type="chain" id="PRO_5038443961" evidence="3">
    <location>
        <begin position="22"/>
        <end position="225"/>
    </location>
</feature>
<evidence type="ECO:0000256" key="1">
    <source>
        <dbReference type="ARBA" id="ARBA00002388"/>
    </source>
</evidence>
<keyword evidence="3" id="KW-0732">Signal</keyword>
<dbReference type="Proteomes" id="UP000282084">
    <property type="component" value="Unassembled WGS sequence"/>
</dbReference>
<feature type="signal peptide" evidence="3">
    <location>
        <begin position="1"/>
        <end position="21"/>
    </location>
</feature>
<dbReference type="PROSITE" id="PS51257">
    <property type="entry name" value="PROKAR_LIPOPROTEIN"/>
    <property type="match status" value="1"/>
</dbReference>
<feature type="domain" description="PPIase cyclophilin-type" evidence="4">
    <location>
        <begin position="76"/>
        <end position="224"/>
    </location>
</feature>
<evidence type="ECO:0000256" key="2">
    <source>
        <dbReference type="SAM" id="MobiDB-lite"/>
    </source>
</evidence>
<dbReference type="GO" id="GO:0003755">
    <property type="term" value="F:peptidyl-prolyl cis-trans isomerase activity"/>
    <property type="evidence" value="ECO:0007669"/>
    <property type="project" value="InterPro"/>
</dbReference>
<dbReference type="Gene3D" id="2.40.100.10">
    <property type="entry name" value="Cyclophilin-like"/>
    <property type="match status" value="1"/>
</dbReference>
<dbReference type="SUPFAM" id="SSF50891">
    <property type="entry name" value="Cyclophilin-like"/>
    <property type="match status" value="1"/>
</dbReference>
<evidence type="ECO:0000259" key="4">
    <source>
        <dbReference type="PROSITE" id="PS50072"/>
    </source>
</evidence>
<feature type="region of interest" description="Disordered" evidence="2">
    <location>
        <begin position="45"/>
        <end position="64"/>
    </location>
</feature>
<comment type="caution">
    <text evidence="5">The sequence shown here is derived from an EMBL/GenBank/DDBJ whole genome shotgun (WGS) entry which is preliminary data.</text>
</comment>
<dbReference type="PANTHER" id="PTHR45625">
    <property type="entry name" value="PEPTIDYL-PROLYL CIS-TRANS ISOMERASE-RELATED"/>
    <property type="match status" value="1"/>
</dbReference>
<keyword evidence="6" id="KW-1185">Reference proteome</keyword>
<keyword evidence="5" id="KW-0413">Isomerase</keyword>
<dbReference type="InterPro" id="IPR002130">
    <property type="entry name" value="Cyclophilin-type_PPIase_dom"/>
</dbReference>
<dbReference type="PANTHER" id="PTHR45625:SF3">
    <property type="entry name" value="PEPTIDYL-PROLYL CIS-TRANS ISOMERASE B-RELATED"/>
    <property type="match status" value="1"/>
</dbReference>
<protein>
    <submittedName>
        <fullName evidence="5">Peptidyl-prolyl cis-trans isomerase B (Cyclophilin B)</fullName>
    </submittedName>
</protein>
<comment type="function">
    <text evidence="1">PPIases accelerate the folding of proteins. It catalyzes the cis-trans isomerization of proline imidic peptide bonds in oligopeptides.</text>
</comment>
<sequence>MARRLLSTAVVVLLTSGCAQPVPGRPVAGPLPPVPTTHCEYTRDPEATTTTRVTAPSDDGVPAEGRTALTVKTTRGDLELTLDAASAPCSVHNFRHLVEQRFYEGHSCHRLVTEGIWLIQCGDPTGTGVGGPGYKYDDPEAAEADYTRGVIGMANRGTPGTNGSQFFIVYRDSAFPPNFPVIGEVTRGLDVIDKVAAEGVRPESGLGPTDGLPRLDLKFTKVEEK</sequence>
<name>A0A495VXF6_9PSEU</name>
<dbReference type="Pfam" id="PF00160">
    <property type="entry name" value="Pro_isomerase"/>
    <property type="match status" value="1"/>
</dbReference>